<evidence type="ECO:0000313" key="7">
    <source>
        <dbReference type="Proteomes" id="UP000199307"/>
    </source>
</evidence>
<dbReference type="SMART" id="SM00448">
    <property type="entry name" value="REC"/>
    <property type="match status" value="1"/>
</dbReference>
<dbReference type="SUPFAM" id="SSF52172">
    <property type="entry name" value="CheY-like"/>
    <property type="match status" value="1"/>
</dbReference>
<evidence type="ECO:0000256" key="3">
    <source>
        <dbReference type="PROSITE-ProRule" id="PRU00169"/>
    </source>
</evidence>
<dbReference type="Pfam" id="PF00196">
    <property type="entry name" value="GerE"/>
    <property type="match status" value="1"/>
</dbReference>
<dbReference type="Pfam" id="PF00072">
    <property type="entry name" value="Response_reg"/>
    <property type="match status" value="1"/>
</dbReference>
<keyword evidence="7" id="KW-1185">Reference proteome</keyword>
<evidence type="ECO:0000313" key="6">
    <source>
        <dbReference type="EMBL" id="SCY78718.1"/>
    </source>
</evidence>
<dbReference type="SMART" id="SM00421">
    <property type="entry name" value="HTH_LUXR"/>
    <property type="match status" value="1"/>
</dbReference>
<dbReference type="InterPro" id="IPR001789">
    <property type="entry name" value="Sig_transdc_resp-reg_receiver"/>
</dbReference>
<organism evidence="6 7">
    <name type="scientific">Flavobacterium anhuiense</name>
    <dbReference type="NCBI Taxonomy" id="459526"/>
    <lineage>
        <taxon>Bacteria</taxon>
        <taxon>Pseudomonadati</taxon>
        <taxon>Bacteroidota</taxon>
        <taxon>Flavobacteriia</taxon>
        <taxon>Flavobacteriales</taxon>
        <taxon>Flavobacteriaceae</taxon>
        <taxon>Flavobacterium</taxon>
    </lineage>
</organism>
<feature type="domain" description="HTH luxR-type" evidence="4">
    <location>
        <begin position="147"/>
        <end position="212"/>
    </location>
</feature>
<dbReference type="InterPro" id="IPR016032">
    <property type="entry name" value="Sig_transdc_resp-reg_C-effctor"/>
</dbReference>
<protein>
    <submittedName>
        <fullName evidence="6">Two component transcriptional regulator, LuxR family</fullName>
    </submittedName>
</protein>
<feature type="modified residue" description="4-aspartylphosphate" evidence="3">
    <location>
        <position position="62"/>
    </location>
</feature>
<dbReference type="InterPro" id="IPR039420">
    <property type="entry name" value="WalR-like"/>
</dbReference>
<dbReference type="PANTHER" id="PTHR43214">
    <property type="entry name" value="TWO-COMPONENT RESPONSE REGULATOR"/>
    <property type="match status" value="1"/>
</dbReference>
<sequence>METNNQDLLIALADDQQLFLRSLATLIDGFDGKKVIMEALNGKDLLSQLEITLLLPHIILIDVNMPIMNGEETALLLSKKYPDIKLVALSMKDDDRTIIKMIKAGCCSYLLKDIHPNELDKALTEINNNGYYNSDTINKNLRRLLCHDEAELKLSANEQLFLHHACSDMTYKEIASKMCLSEKTIDGYREAIFVKLNVKSRVGMALEAVRLQLISL</sequence>
<dbReference type="Gene3D" id="3.40.50.2300">
    <property type="match status" value="1"/>
</dbReference>
<feature type="domain" description="Response regulatory" evidence="5">
    <location>
        <begin position="9"/>
        <end position="127"/>
    </location>
</feature>
<dbReference type="PROSITE" id="PS00622">
    <property type="entry name" value="HTH_LUXR_1"/>
    <property type="match status" value="1"/>
</dbReference>
<dbReference type="InterPro" id="IPR000792">
    <property type="entry name" value="Tscrpt_reg_LuxR_C"/>
</dbReference>
<evidence type="ECO:0000256" key="2">
    <source>
        <dbReference type="ARBA" id="ARBA00023125"/>
    </source>
</evidence>
<dbReference type="PROSITE" id="PS50043">
    <property type="entry name" value="HTH_LUXR_2"/>
    <property type="match status" value="1"/>
</dbReference>
<keyword evidence="1 3" id="KW-0597">Phosphoprotein</keyword>
<evidence type="ECO:0000259" key="4">
    <source>
        <dbReference type="PROSITE" id="PS50043"/>
    </source>
</evidence>
<dbReference type="PANTHER" id="PTHR43214:SF43">
    <property type="entry name" value="TWO-COMPONENT RESPONSE REGULATOR"/>
    <property type="match status" value="1"/>
</dbReference>
<evidence type="ECO:0000256" key="1">
    <source>
        <dbReference type="ARBA" id="ARBA00022553"/>
    </source>
</evidence>
<comment type="caution">
    <text evidence="6">The sequence shown here is derived from an EMBL/GenBank/DDBJ whole genome shotgun (WGS) entry which is preliminary data.</text>
</comment>
<dbReference type="InterPro" id="IPR058245">
    <property type="entry name" value="NreC/VraR/RcsB-like_REC"/>
</dbReference>
<dbReference type="RefSeq" id="WP_091134219.1">
    <property type="nucleotide sequence ID" value="NZ_CP023642.1"/>
</dbReference>
<dbReference type="EMBL" id="FMVC01000005">
    <property type="protein sequence ID" value="SCY78718.1"/>
    <property type="molecule type" value="Genomic_DNA"/>
</dbReference>
<dbReference type="Proteomes" id="UP000199307">
    <property type="component" value="Unassembled WGS sequence"/>
</dbReference>
<evidence type="ECO:0000259" key="5">
    <source>
        <dbReference type="PROSITE" id="PS50110"/>
    </source>
</evidence>
<proteinExistence type="predicted"/>
<dbReference type="CDD" id="cd17535">
    <property type="entry name" value="REC_NarL-like"/>
    <property type="match status" value="1"/>
</dbReference>
<name>A0ABY0LYA0_9FLAO</name>
<keyword evidence="2" id="KW-0238">DNA-binding</keyword>
<dbReference type="InterPro" id="IPR011006">
    <property type="entry name" value="CheY-like_superfamily"/>
</dbReference>
<accession>A0ABY0LYA0</accession>
<dbReference type="SUPFAM" id="SSF46894">
    <property type="entry name" value="C-terminal effector domain of the bipartite response regulators"/>
    <property type="match status" value="1"/>
</dbReference>
<gene>
    <name evidence="6" type="ORF">SAMN02927916_3385</name>
</gene>
<dbReference type="CDD" id="cd06170">
    <property type="entry name" value="LuxR_C_like"/>
    <property type="match status" value="1"/>
</dbReference>
<dbReference type="PROSITE" id="PS50110">
    <property type="entry name" value="RESPONSE_REGULATORY"/>
    <property type="match status" value="1"/>
</dbReference>
<reference evidence="6 7" key="1">
    <citation type="submission" date="2016-10" db="EMBL/GenBank/DDBJ databases">
        <authorList>
            <person name="Varghese N."/>
            <person name="Submissions S."/>
        </authorList>
    </citation>
    <scope>NUCLEOTIDE SEQUENCE [LARGE SCALE GENOMIC DNA]</scope>
    <source>
        <strain evidence="6 7">CGMCC 1.6859</strain>
    </source>
</reference>